<sequence>MSNQMKMSAAELGALWTTYHKKTMILRILDYFIEKADDSKAKELMSELQEKLHEKVITIKTMFKNEGAATPIGFTEEDVHLNVPKLWDNGFDILFCRVLKEISMGMYVLHMTISYREDIVKLYKQLTELTQTYYEHFTQYLLAKDYLTQPNYTTMPTSVDYITSKDYMKGTNLFGHKRAINTVEYGIMYLNLETNSTGMKLMKGFAQCSKDEEVKQYFSKGLELTKEIMLETEQVLVQSDIRPPASPGGTVAPSTEAPFSERLMMFCTYLLGGFSLGGVGFSGAFNLRHDIAAKSAVFAKDIFEYTMQGAELMMTKGWLEEPPRMNV</sequence>
<accession>A0A9X2MU76</accession>
<keyword evidence="1" id="KW-0472">Membrane</keyword>
<comment type="caution">
    <text evidence="2">The sequence shown here is derived from an EMBL/GenBank/DDBJ whole genome shotgun (WGS) entry which is preliminary data.</text>
</comment>
<name>A0A9X2MU76_9BACL</name>
<keyword evidence="1" id="KW-1133">Transmembrane helix</keyword>
<dbReference type="Proteomes" id="UP001141950">
    <property type="component" value="Unassembled WGS sequence"/>
</dbReference>
<dbReference type="AlphaFoldDB" id="A0A9X2MU76"/>
<evidence type="ECO:0000313" key="3">
    <source>
        <dbReference type="Proteomes" id="UP001141950"/>
    </source>
</evidence>
<feature type="transmembrane region" description="Helical" evidence="1">
    <location>
        <begin position="263"/>
        <end position="285"/>
    </location>
</feature>
<dbReference type="RefSeq" id="WP_257449705.1">
    <property type="nucleotide sequence ID" value="NZ_JANIPJ010000016.1"/>
</dbReference>
<dbReference type="Pfam" id="PF11553">
    <property type="entry name" value="DUF3231"/>
    <property type="match status" value="2"/>
</dbReference>
<dbReference type="EMBL" id="JANIPJ010000016">
    <property type="protein sequence ID" value="MCR2806354.1"/>
    <property type="molecule type" value="Genomic_DNA"/>
</dbReference>
<organism evidence="2 3">
    <name type="scientific">Paenibacillus soyae</name>
    <dbReference type="NCBI Taxonomy" id="2969249"/>
    <lineage>
        <taxon>Bacteria</taxon>
        <taxon>Bacillati</taxon>
        <taxon>Bacillota</taxon>
        <taxon>Bacilli</taxon>
        <taxon>Bacillales</taxon>
        <taxon>Paenibacillaceae</taxon>
        <taxon>Paenibacillus</taxon>
    </lineage>
</organism>
<evidence type="ECO:0000256" key="1">
    <source>
        <dbReference type="SAM" id="Phobius"/>
    </source>
</evidence>
<reference evidence="2" key="1">
    <citation type="submission" date="2022-08" db="EMBL/GenBank/DDBJ databases">
        <title>The genomic sequence of strain Paenibacillus sp. SCIV0701.</title>
        <authorList>
            <person name="Zhao H."/>
        </authorList>
    </citation>
    <scope>NUCLEOTIDE SEQUENCE</scope>
    <source>
        <strain evidence="2">SCIV0701</strain>
    </source>
</reference>
<dbReference type="InterPro" id="IPR012347">
    <property type="entry name" value="Ferritin-like"/>
</dbReference>
<proteinExistence type="predicted"/>
<dbReference type="Gene3D" id="1.20.1260.10">
    <property type="match status" value="2"/>
</dbReference>
<keyword evidence="3" id="KW-1185">Reference proteome</keyword>
<dbReference type="InterPro" id="IPR021617">
    <property type="entry name" value="DUF3231"/>
</dbReference>
<protein>
    <submittedName>
        <fullName evidence="2">DUF3231 family protein</fullName>
    </submittedName>
</protein>
<gene>
    <name evidence="2" type="ORF">NQZ67_20955</name>
</gene>
<evidence type="ECO:0000313" key="2">
    <source>
        <dbReference type="EMBL" id="MCR2806354.1"/>
    </source>
</evidence>
<keyword evidence="1" id="KW-0812">Transmembrane</keyword>